<dbReference type="PANTHER" id="PTHR43229">
    <property type="entry name" value="NODULATION PROTEIN J"/>
    <property type="match status" value="1"/>
</dbReference>
<feature type="transmembrane region" description="Helical" evidence="6">
    <location>
        <begin position="201"/>
        <end position="223"/>
    </location>
</feature>
<dbReference type="GO" id="GO:0043190">
    <property type="term" value="C:ATP-binding cassette (ABC) transporter complex"/>
    <property type="evidence" value="ECO:0007669"/>
    <property type="project" value="InterPro"/>
</dbReference>
<dbReference type="Proteomes" id="UP000636453">
    <property type="component" value="Unassembled WGS sequence"/>
</dbReference>
<protein>
    <recommendedName>
        <fullName evidence="6">Transport permease protein</fullName>
    </recommendedName>
</protein>
<dbReference type="OrthoDB" id="9786643at2"/>
<dbReference type="AlphaFoldDB" id="A0A918Z7D3"/>
<feature type="transmembrane region" description="Helical" evidence="6">
    <location>
        <begin position="143"/>
        <end position="169"/>
    </location>
</feature>
<evidence type="ECO:0000313" key="8">
    <source>
        <dbReference type="EMBL" id="GHE39033.1"/>
    </source>
</evidence>
<keyword evidence="9" id="KW-1185">Reference proteome</keyword>
<evidence type="ECO:0000256" key="6">
    <source>
        <dbReference type="RuleBase" id="RU361157"/>
    </source>
</evidence>
<evidence type="ECO:0000256" key="3">
    <source>
        <dbReference type="ARBA" id="ARBA00022692"/>
    </source>
</evidence>
<dbReference type="PIRSF" id="PIRSF006648">
    <property type="entry name" value="DrrB"/>
    <property type="match status" value="1"/>
</dbReference>
<dbReference type="Pfam" id="PF01061">
    <property type="entry name" value="ABC2_membrane"/>
    <property type="match status" value="1"/>
</dbReference>
<sequence>MNTPVLDTVPSAWRSYRLEARNEFLRLLRSPSFALPTLLFPPLFYLLFAVVLNRRGGPEIAAYLMASYGVFGVMAPGLFGFGVGIALDRERGFLALKRALPAPPGAIVLSRMAMAMLFAAVIALVLMAMGATLAGVALDPRQALLLFVVDVLGVLPFCALGLFVGSLVGGQGAPAVVNLIYLPMAFLSGLWIPLKLLPGAIATVAPLWPSYHLAQIAAAVVGAPHDGRLWLNVAALAGFTLVFFLLARRRLARAG</sequence>
<keyword evidence="6" id="KW-0813">Transport</keyword>
<feature type="transmembrane region" description="Helical" evidence="6">
    <location>
        <begin position="33"/>
        <end position="53"/>
    </location>
</feature>
<feature type="transmembrane region" description="Helical" evidence="6">
    <location>
        <begin position="60"/>
        <end position="87"/>
    </location>
</feature>
<dbReference type="InterPro" id="IPR047817">
    <property type="entry name" value="ABC2_TM_bact-type"/>
</dbReference>
<evidence type="ECO:0000256" key="4">
    <source>
        <dbReference type="ARBA" id="ARBA00022989"/>
    </source>
</evidence>
<dbReference type="PANTHER" id="PTHR43229:SF3">
    <property type="entry name" value="ABC-TYPE MULTIDRUG TRANSPORT SYSTEM, PERMEASE COMPONENT"/>
    <property type="match status" value="1"/>
</dbReference>
<dbReference type="InterPro" id="IPR013525">
    <property type="entry name" value="ABC2_TM"/>
</dbReference>
<feature type="transmembrane region" description="Helical" evidence="6">
    <location>
        <begin position="107"/>
        <end position="131"/>
    </location>
</feature>
<evidence type="ECO:0000256" key="5">
    <source>
        <dbReference type="ARBA" id="ARBA00023136"/>
    </source>
</evidence>
<keyword evidence="5 6" id="KW-0472">Membrane</keyword>
<feature type="transmembrane region" description="Helical" evidence="6">
    <location>
        <begin position="175"/>
        <end position="194"/>
    </location>
</feature>
<comment type="subcellular location">
    <subcellularLocation>
        <location evidence="6">Cell inner membrane</location>
        <topology evidence="6">Multi-pass membrane protein</topology>
    </subcellularLocation>
    <subcellularLocation>
        <location evidence="1">Membrane</location>
        <topology evidence="1">Multi-pass membrane protein</topology>
    </subcellularLocation>
</comment>
<comment type="caution">
    <text evidence="8">The sequence shown here is derived from an EMBL/GenBank/DDBJ whole genome shotgun (WGS) entry which is preliminary data.</text>
</comment>
<evidence type="ECO:0000259" key="7">
    <source>
        <dbReference type="PROSITE" id="PS51012"/>
    </source>
</evidence>
<proteinExistence type="inferred from homology"/>
<dbReference type="PROSITE" id="PS51012">
    <property type="entry name" value="ABC_TM2"/>
    <property type="match status" value="1"/>
</dbReference>
<dbReference type="InterPro" id="IPR000412">
    <property type="entry name" value="ABC_2_transport"/>
</dbReference>
<reference evidence="8" key="1">
    <citation type="journal article" date="2014" name="Int. J. Syst. Evol. Microbiol.">
        <title>Complete genome sequence of Corynebacterium casei LMG S-19264T (=DSM 44701T), isolated from a smear-ripened cheese.</title>
        <authorList>
            <consortium name="US DOE Joint Genome Institute (JGI-PGF)"/>
            <person name="Walter F."/>
            <person name="Albersmeier A."/>
            <person name="Kalinowski J."/>
            <person name="Ruckert C."/>
        </authorList>
    </citation>
    <scope>NUCLEOTIDE SEQUENCE</scope>
    <source>
        <strain evidence="8">KCTC 32020</strain>
    </source>
</reference>
<dbReference type="GO" id="GO:0140359">
    <property type="term" value="F:ABC-type transporter activity"/>
    <property type="evidence" value="ECO:0007669"/>
    <property type="project" value="InterPro"/>
</dbReference>
<evidence type="ECO:0000313" key="9">
    <source>
        <dbReference type="Proteomes" id="UP000636453"/>
    </source>
</evidence>
<organism evidence="8 9">
    <name type="scientific">Vulcaniibacterium thermophilum</name>
    <dbReference type="NCBI Taxonomy" id="1169913"/>
    <lineage>
        <taxon>Bacteria</taxon>
        <taxon>Pseudomonadati</taxon>
        <taxon>Pseudomonadota</taxon>
        <taxon>Gammaproteobacteria</taxon>
        <taxon>Lysobacterales</taxon>
        <taxon>Lysobacteraceae</taxon>
        <taxon>Vulcaniibacterium</taxon>
    </lineage>
</organism>
<dbReference type="RefSeq" id="WP_146474640.1">
    <property type="nucleotide sequence ID" value="NZ_BNCF01000012.1"/>
</dbReference>
<name>A0A918Z7D3_9GAMM</name>
<feature type="transmembrane region" description="Helical" evidence="6">
    <location>
        <begin position="229"/>
        <end position="247"/>
    </location>
</feature>
<dbReference type="PRINTS" id="PR00164">
    <property type="entry name" value="ABC2TRNSPORT"/>
</dbReference>
<dbReference type="EMBL" id="BNCF01000012">
    <property type="protein sequence ID" value="GHE39033.1"/>
    <property type="molecule type" value="Genomic_DNA"/>
</dbReference>
<dbReference type="InterPro" id="IPR051784">
    <property type="entry name" value="Nod_factor_ABC_transporter"/>
</dbReference>
<reference evidence="8" key="2">
    <citation type="submission" date="2020-09" db="EMBL/GenBank/DDBJ databases">
        <authorList>
            <person name="Sun Q."/>
            <person name="Kim S."/>
        </authorList>
    </citation>
    <scope>NUCLEOTIDE SEQUENCE</scope>
    <source>
        <strain evidence="8">KCTC 32020</strain>
    </source>
</reference>
<keyword evidence="6" id="KW-1003">Cell membrane</keyword>
<keyword evidence="3 6" id="KW-0812">Transmembrane</keyword>
<accession>A0A918Z7D3</accession>
<gene>
    <name evidence="8" type="ORF">GCM10007167_21440</name>
</gene>
<comment type="similarity">
    <text evidence="2 6">Belongs to the ABC-2 integral membrane protein family.</text>
</comment>
<evidence type="ECO:0000256" key="2">
    <source>
        <dbReference type="ARBA" id="ARBA00007783"/>
    </source>
</evidence>
<feature type="domain" description="ABC transmembrane type-2" evidence="7">
    <location>
        <begin position="28"/>
        <end position="254"/>
    </location>
</feature>
<keyword evidence="4 6" id="KW-1133">Transmembrane helix</keyword>
<evidence type="ECO:0000256" key="1">
    <source>
        <dbReference type="ARBA" id="ARBA00004141"/>
    </source>
</evidence>